<organism evidence="1 2">
    <name type="scientific">Roseibium suaedae</name>
    <dbReference type="NCBI Taxonomy" id="735517"/>
    <lineage>
        <taxon>Bacteria</taxon>
        <taxon>Pseudomonadati</taxon>
        <taxon>Pseudomonadota</taxon>
        <taxon>Alphaproteobacteria</taxon>
        <taxon>Hyphomicrobiales</taxon>
        <taxon>Stappiaceae</taxon>
        <taxon>Roseibium</taxon>
    </lineage>
</organism>
<proteinExistence type="predicted"/>
<evidence type="ECO:0000313" key="2">
    <source>
        <dbReference type="Proteomes" id="UP000186002"/>
    </source>
</evidence>
<keyword evidence="2" id="KW-1185">Reference proteome</keyword>
<name>A0A1M7FQ83_9HYPH</name>
<dbReference type="Proteomes" id="UP000186002">
    <property type="component" value="Unassembled WGS sequence"/>
</dbReference>
<evidence type="ECO:0000313" key="1">
    <source>
        <dbReference type="EMBL" id="SHM06241.1"/>
    </source>
</evidence>
<reference evidence="1 2" key="1">
    <citation type="submission" date="2016-11" db="EMBL/GenBank/DDBJ databases">
        <authorList>
            <person name="Jaros S."/>
            <person name="Januszkiewicz K."/>
            <person name="Wedrychowicz H."/>
        </authorList>
    </citation>
    <scope>NUCLEOTIDE SEQUENCE [LARGE SCALE GENOMIC DNA]</scope>
    <source>
        <strain evidence="1 2">DSM 22153</strain>
    </source>
</reference>
<accession>A0A1M7FQ83</accession>
<dbReference type="STRING" id="735517.SAMN05444272_1681"/>
<dbReference type="AlphaFoldDB" id="A0A1M7FQ83"/>
<protein>
    <submittedName>
        <fullName evidence="1">Uncharacterized protein</fullName>
    </submittedName>
</protein>
<sequence>MRALVLKLGKAARMPFLALGFWASVSGVALAFSNGGMTPELAQAMSRSPEQFSAMLCPRLRYLEAKVLAAARICPGNEHSRRSFANAPSCISSDEGVLPQPARDYLELLRQTIDAKGCEPW</sequence>
<dbReference type="EMBL" id="FRBW01000002">
    <property type="protein sequence ID" value="SHM06241.1"/>
    <property type="molecule type" value="Genomic_DNA"/>
</dbReference>
<gene>
    <name evidence="1" type="ORF">SAMN05444272_1681</name>
</gene>